<dbReference type="InterPro" id="IPR002068">
    <property type="entry name" value="A-crystallin/Hsp20_dom"/>
</dbReference>
<gene>
    <name evidence="5" type="ORF">GCM10009030_07990</name>
</gene>
<comment type="caution">
    <text evidence="5">The sequence shown here is derived from an EMBL/GenBank/DDBJ whole genome shotgun (WGS) entry which is preliminary data.</text>
</comment>
<proteinExistence type="inferred from homology"/>
<name>A0A830GIA2_9EURY</name>
<dbReference type="PROSITE" id="PS01031">
    <property type="entry name" value="SHSP"/>
    <property type="match status" value="1"/>
</dbReference>
<evidence type="ECO:0000313" key="5">
    <source>
        <dbReference type="EMBL" id="GGN88362.1"/>
    </source>
</evidence>
<evidence type="ECO:0000256" key="2">
    <source>
        <dbReference type="RuleBase" id="RU003616"/>
    </source>
</evidence>
<sequence length="176" mass="20099">MRTRRECRRRGAWTLQNGRTIPSTAGGRPLSVRFVATLIVKTLRSLYLRASMTPRRETSPSRRRATTRPPTAGVPFPVDVVDHGDEYFVAAELPGIRKQDVDVTVWRNRVRIVADADGDVTEGTYLRRERGLPGRSRVVHLPEEVEHDAVEASYDEDGVLRLTLRKRTRRRRVDVS</sequence>
<comment type="similarity">
    <text evidence="1 2">Belongs to the small heat shock protein (HSP20) family.</text>
</comment>
<dbReference type="PANTHER" id="PTHR11527">
    <property type="entry name" value="HEAT-SHOCK PROTEIN 20 FAMILY MEMBER"/>
    <property type="match status" value="1"/>
</dbReference>
<dbReference type="Proteomes" id="UP000605784">
    <property type="component" value="Unassembled WGS sequence"/>
</dbReference>
<evidence type="ECO:0000256" key="3">
    <source>
        <dbReference type="SAM" id="MobiDB-lite"/>
    </source>
</evidence>
<keyword evidence="6" id="KW-1185">Reference proteome</keyword>
<organism evidence="5 6">
    <name type="scientific">Haloarcula pellucida</name>
    <dbReference type="NCBI Taxonomy" id="1427151"/>
    <lineage>
        <taxon>Archaea</taxon>
        <taxon>Methanobacteriati</taxon>
        <taxon>Methanobacteriota</taxon>
        <taxon>Stenosarchaea group</taxon>
        <taxon>Halobacteria</taxon>
        <taxon>Halobacteriales</taxon>
        <taxon>Haloarculaceae</taxon>
        <taxon>Haloarcula</taxon>
    </lineage>
</organism>
<protein>
    <recommendedName>
        <fullName evidence="4">SHSP domain-containing protein</fullName>
    </recommendedName>
</protein>
<evidence type="ECO:0000256" key="1">
    <source>
        <dbReference type="PROSITE-ProRule" id="PRU00285"/>
    </source>
</evidence>
<dbReference type="AlphaFoldDB" id="A0A830GIA2"/>
<feature type="region of interest" description="Disordered" evidence="3">
    <location>
        <begin position="51"/>
        <end position="75"/>
    </location>
</feature>
<dbReference type="EMBL" id="BMOU01000001">
    <property type="protein sequence ID" value="GGN88362.1"/>
    <property type="molecule type" value="Genomic_DNA"/>
</dbReference>
<evidence type="ECO:0000259" key="4">
    <source>
        <dbReference type="PROSITE" id="PS01031"/>
    </source>
</evidence>
<feature type="domain" description="SHSP" evidence="4">
    <location>
        <begin position="69"/>
        <end position="176"/>
    </location>
</feature>
<evidence type="ECO:0000313" key="6">
    <source>
        <dbReference type="Proteomes" id="UP000605784"/>
    </source>
</evidence>
<dbReference type="CDD" id="cd06464">
    <property type="entry name" value="ACD_sHsps-like"/>
    <property type="match status" value="1"/>
</dbReference>
<accession>A0A830GIA2</accession>
<dbReference type="Pfam" id="PF00011">
    <property type="entry name" value="HSP20"/>
    <property type="match status" value="1"/>
</dbReference>
<dbReference type="InterPro" id="IPR008978">
    <property type="entry name" value="HSP20-like_chaperone"/>
</dbReference>
<dbReference type="SUPFAM" id="SSF49764">
    <property type="entry name" value="HSP20-like chaperones"/>
    <property type="match status" value="1"/>
</dbReference>
<dbReference type="InterPro" id="IPR031107">
    <property type="entry name" value="Small_HSP"/>
</dbReference>
<dbReference type="Gene3D" id="2.60.40.790">
    <property type="match status" value="1"/>
</dbReference>
<reference evidence="5" key="1">
    <citation type="journal article" date="2014" name="Int. J. Syst. Evol. Microbiol.">
        <title>Complete genome sequence of Corynebacterium casei LMG S-19264T (=DSM 44701T), isolated from a smear-ripened cheese.</title>
        <authorList>
            <consortium name="US DOE Joint Genome Institute (JGI-PGF)"/>
            <person name="Walter F."/>
            <person name="Albersmeier A."/>
            <person name="Kalinowski J."/>
            <person name="Ruckert C."/>
        </authorList>
    </citation>
    <scope>NUCLEOTIDE SEQUENCE</scope>
    <source>
        <strain evidence="5">JCM 17820</strain>
    </source>
</reference>
<reference evidence="5" key="2">
    <citation type="submission" date="2020-09" db="EMBL/GenBank/DDBJ databases">
        <authorList>
            <person name="Sun Q."/>
            <person name="Ohkuma M."/>
        </authorList>
    </citation>
    <scope>NUCLEOTIDE SEQUENCE</scope>
    <source>
        <strain evidence="5">JCM 17820</strain>
    </source>
</reference>